<dbReference type="AlphaFoldDB" id="T1AP82"/>
<gene>
    <name evidence="1" type="ORF">B2A_04419</name>
</gene>
<sequence length="95" mass="10557">YITVEAKRVDVKPTDKDDGVGQLKSYMSACSKCRHGVWVASEKMAFRRLEDGTIEDDVDIPRFGDDEPTVPQFAGLVPALDLKATLHPTFRMSGE</sequence>
<reference evidence="1" key="2">
    <citation type="journal article" date="2014" name="ISME J.">
        <title>Microbial stratification in low pH oxic and suboxic macroscopic growths along an acid mine drainage.</title>
        <authorList>
            <person name="Mendez-Garcia C."/>
            <person name="Mesa V."/>
            <person name="Sprenger R.R."/>
            <person name="Richter M."/>
            <person name="Diez M.S."/>
            <person name="Solano J."/>
            <person name="Bargiela R."/>
            <person name="Golyshina O.V."/>
            <person name="Manteca A."/>
            <person name="Ramos J.L."/>
            <person name="Gallego J.R."/>
            <person name="Llorente I."/>
            <person name="Martins Dos Santos V.A."/>
            <person name="Jensen O.N."/>
            <person name="Pelaez A.I."/>
            <person name="Sanchez J."/>
            <person name="Ferrer M."/>
        </authorList>
    </citation>
    <scope>NUCLEOTIDE SEQUENCE</scope>
</reference>
<name>T1AP82_9ZZZZ</name>
<protein>
    <submittedName>
        <fullName evidence="1">Uncharacterized protein</fullName>
    </submittedName>
</protein>
<dbReference type="EMBL" id="AUZZ01002964">
    <property type="protein sequence ID" value="EQD58313.1"/>
    <property type="molecule type" value="Genomic_DNA"/>
</dbReference>
<comment type="caution">
    <text evidence="1">The sequence shown here is derived from an EMBL/GenBank/DDBJ whole genome shotgun (WGS) entry which is preliminary data.</text>
</comment>
<organism evidence="1">
    <name type="scientific">mine drainage metagenome</name>
    <dbReference type="NCBI Taxonomy" id="410659"/>
    <lineage>
        <taxon>unclassified sequences</taxon>
        <taxon>metagenomes</taxon>
        <taxon>ecological metagenomes</taxon>
    </lineage>
</organism>
<feature type="non-terminal residue" evidence="1">
    <location>
        <position position="1"/>
    </location>
</feature>
<proteinExistence type="predicted"/>
<accession>T1AP82</accession>
<evidence type="ECO:0000313" key="1">
    <source>
        <dbReference type="EMBL" id="EQD58313.1"/>
    </source>
</evidence>
<reference evidence="1" key="1">
    <citation type="submission" date="2013-08" db="EMBL/GenBank/DDBJ databases">
        <authorList>
            <person name="Mendez C."/>
            <person name="Richter M."/>
            <person name="Ferrer M."/>
            <person name="Sanchez J."/>
        </authorList>
    </citation>
    <scope>NUCLEOTIDE SEQUENCE</scope>
</reference>
<feature type="non-terminal residue" evidence="1">
    <location>
        <position position="95"/>
    </location>
</feature>